<reference evidence="13" key="1">
    <citation type="journal article" date="2016" name="Genome Announc.">
        <title>Draft genome sequence of Aspergillus niger strain An76.</title>
        <authorList>
            <person name="Gong W."/>
            <person name="Cheng Z."/>
            <person name="Zhang H."/>
            <person name="Liu L."/>
            <person name="Gao P."/>
            <person name="Wang L."/>
        </authorList>
    </citation>
    <scope>NUCLEOTIDE SEQUENCE [LARGE SCALE GENOMIC DNA]</scope>
    <source>
        <strain evidence="13">An76</strain>
    </source>
</reference>
<evidence type="ECO:0000256" key="3">
    <source>
        <dbReference type="ARBA" id="ARBA00022448"/>
    </source>
</evidence>
<evidence type="ECO:0000256" key="1">
    <source>
        <dbReference type="ARBA" id="ARBA00004434"/>
    </source>
</evidence>
<evidence type="ECO:0000256" key="4">
    <source>
        <dbReference type="ARBA" id="ARBA00022660"/>
    </source>
</evidence>
<dbReference type="Gene3D" id="1.20.5.260">
    <property type="entry name" value="Cytochrome b-c1 complex subunit 9"/>
    <property type="match status" value="1"/>
</dbReference>
<evidence type="ECO:0000256" key="2">
    <source>
        <dbReference type="ARBA" id="ARBA00007856"/>
    </source>
</evidence>
<dbReference type="VEuPathDB" id="FungiDB:ASPNIDRAFT2_1146906"/>
<evidence type="ECO:0000256" key="8">
    <source>
        <dbReference type="ARBA" id="ARBA00022989"/>
    </source>
</evidence>
<keyword evidence="4" id="KW-0679">Respiratory chain</keyword>
<dbReference type="GO" id="GO:0045275">
    <property type="term" value="C:respiratory chain complex III"/>
    <property type="evidence" value="ECO:0007669"/>
    <property type="project" value="InterPro"/>
</dbReference>
<evidence type="ECO:0000256" key="6">
    <source>
        <dbReference type="ARBA" id="ARBA00022792"/>
    </source>
</evidence>
<dbReference type="AlphaFoldDB" id="A0A100IIX2"/>
<comment type="similarity">
    <text evidence="2">Belongs to the UQCR10/QCR9 family.</text>
</comment>
<keyword evidence="7" id="KW-0249">Electron transport</keyword>
<protein>
    <recommendedName>
        <fullName evidence="11">Complex III subunit 9</fullName>
    </recommendedName>
</protein>
<dbReference type="EMBL" id="BCMY01000007">
    <property type="protein sequence ID" value="GAQ42069.1"/>
    <property type="molecule type" value="Genomic_DNA"/>
</dbReference>
<comment type="caution">
    <text evidence="12">The sequence shown here is derived from an EMBL/GenBank/DDBJ whole genome shotgun (WGS) entry which is preliminary data.</text>
</comment>
<dbReference type="FunFam" id="1.20.5.260:FF:000001">
    <property type="entry name" value="Cytochrome b-c1 complex subunit 9"/>
    <property type="match status" value="1"/>
</dbReference>
<dbReference type="GO" id="GO:0006122">
    <property type="term" value="P:mitochondrial electron transport, ubiquinol to cytochrome c"/>
    <property type="evidence" value="ECO:0007669"/>
    <property type="project" value="InterPro"/>
</dbReference>
<keyword evidence="6" id="KW-0999">Mitochondrion inner membrane</keyword>
<dbReference type="Proteomes" id="UP000068243">
    <property type="component" value="Unassembled WGS sequence"/>
</dbReference>
<proteinExistence type="inferred from homology"/>
<gene>
    <name evidence="12" type="ORF">ABL_04730</name>
</gene>
<keyword evidence="3" id="KW-0813">Transport</keyword>
<dbReference type="PANTHER" id="PTHR12980:SF0">
    <property type="entry name" value="CYTOCHROME B-C1 COMPLEX SUBUNIT 9"/>
    <property type="match status" value="1"/>
</dbReference>
<dbReference type="VEuPathDB" id="FungiDB:M747DRAFT_374112"/>
<evidence type="ECO:0000256" key="11">
    <source>
        <dbReference type="ARBA" id="ARBA00044247"/>
    </source>
</evidence>
<keyword evidence="10" id="KW-0472">Membrane</keyword>
<evidence type="ECO:0000256" key="10">
    <source>
        <dbReference type="ARBA" id="ARBA00023136"/>
    </source>
</evidence>
<dbReference type="Pfam" id="PF05365">
    <property type="entry name" value="UCR_UQCRX_QCR9"/>
    <property type="match status" value="1"/>
</dbReference>
<dbReference type="GO" id="GO:0005743">
    <property type="term" value="C:mitochondrial inner membrane"/>
    <property type="evidence" value="ECO:0007669"/>
    <property type="project" value="UniProtKB-SubCell"/>
</dbReference>
<evidence type="ECO:0000313" key="12">
    <source>
        <dbReference type="EMBL" id="GAQ42069.1"/>
    </source>
</evidence>
<dbReference type="InterPro" id="IPR008027">
    <property type="entry name" value="QCR9"/>
</dbReference>
<name>A0A100IIX2_ASPNG</name>
<sequence length="90" mass="10301">MAGAGVPVPVRFRYLPACLPFHSGYPIDTCRPGLIRRNAVYLTTIFASAFAFELTFDTASNKVWDSFNRGRQWKDIKHQYLNKADDEDDE</sequence>
<keyword evidence="8" id="KW-1133">Transmembrane helix</keyword>
<keyword evidence="9" id="KW-0496">Mitochondrion</keyword>
<dbReference type="SUPFAM" id="SSF81514">
    <property type="entry name" value="Subunit X (non-heme 7 kDa protein) of cytochrome bc1 complex (Ubiquinol-cytochrome c reductase)"/>
    <property type="match status" value="1"/>
</dbReference>
<evidence type="ECO:0000256" key="7">
    <source>
        <dbReference type="ARBA" id="ARBA00022982"/>
    </source>
</evidence>
<keyword evidence="5" id="KW-0812">Transmembrane</keyword>
<dbReference type="OrthoDB" id="44067at2759"/>
<evidence type="ECO:0000256" key="9">
    <source>
        <dbReference type="ARBA" id="ARBA00023128"/>
    </source>
</evidence>
<dbReference type="InterPro" id="IPR036656">
    <property type="entry name" value="QCR9_sf"/>
</dbReference>
<comment type="subcellular location">
    <subcellularLocation>
        <location evidence="1">Mitochondrion inner membrane</location>
        <topology evidence="1">Single-pass membrane protein</topology>
    </subcellularLocation>
</comment>
<dbReference type="PANTHER" id="PTHR12980">
    <property type="entry name" value="UBIQUINOL-CYTOCHROME C REDUCTASE COMPLEX, SUBUNIT X"/>
    <property type="match status" value="1"/>
</dbReference>
<dbReference type="VEuPathDB" id="FungiDB:ATCC64974_88230"/>
<evidence type="ECO:0000313" key="13">
    <source>
        <dbReference type="Proteomes" id="UP000068243"/>
    </source>
</evidence>
<accession>A0A100IIX2</accession>
<organism evidence="12 13">
    <name type="scientific">Aspergillus niger</name>
    <dbReference type="NCBI Taxonomy" id="5061"/>
    <lineage>
        <taxon>Eukaryota</taxon>
        <taxon>Fungi</taxon>
        <taxon>Dikarya</taxon>
        <taxon>Ascomycota</taxon>
        <taxon>Pezizomycotina</taxon>
        <taxon>Eurotiomycetes</taxon>
        <taxon>Eurotiomycetidae</taxon>
        <taxon>Eurotiales</taxon>
        <taxon>Aspergillaceae</taxon>
        <taxon>Aspergillus</taxon>
        <taxon>Aspergillus subgen. Circumdati</taxon>
    </lineage>
</organism>
<evidence type="ECO:0000256" key="5">
    <source>
        <dbReference type="ARBA" id="ARBA00022692"/>
    </source>
</evidence>